<feature type="domain" description="Tyr recombinase" evidence="2">
    <location>
        <begin position="278"/>
        <end position="452"/>
    </location>
</feature>
<keyword evidence="4" id="KW-1185">Reference proteome</keyword>
<proteinExistence type="predicted"/>
<keyword evidence="1" id="KW-0233">DNA recombination</keyword>
<accession>A0A6N8J8Z1</accession>
<sequence>MDKLPNECKCSKIAVHPEDWDQPGASAKEIWYIHYRFYDPIFEISFPKGKICIYKKGLNKVKTVKEKRLLVRKALQELTSKLQQGYNPITKITIPPPGEEIILPFDTTSRYLPIHNDSKMRSISINIDQNHMNVAKLLAKEIEKKELMPLTDNASVINITLLFPNTAFISALWGAYKKMQGVRGYLTDVRAAIRNITIAAYFLDFLKIPIWNIRRRHIKLCLELCGKLNPKWSNERHNKYRAYLLAIFKQLLAEDAVDTNVVQDILILKKTRRLRKILSEEERDKINAYLLERNYYFWRFVTIFFSSGCRETEMMRLQPSDVNIERREYTTWVLKGREHRQVLRPISQNAILLWKEIIEDCKQITYNKREHIKLENVFLFSKLLKPGLTAIRPDQLGRRWKKYVKDELQINVDFYSLKHLYSDLLSEQFGLQYAQRQNAHDQLSTTKLYAVNEELRLLEKLKGIDIYFASSNNKPD</sequence>
<protein>
    <submittedName>
        <fullName evidence="3">Tyrosine-type recombinase/integrase</fullName>
    </submittedName>
</protein>
<dbReference type="AlphaFoldDB" id="A0A6N8J8Z1"/>
<dbReference type="GO" id="GO:0003677">
    <property type="term" value="F:DNA binding"/>
    <property type="evidence" value="ECO:0007669"/>
    <property type="project" value="InterPro"/>
</dbReference>
<dbReference type="OrthoDB" id="662986at2"/>
<comment type="caution">
    <text evidence="3">The sequence shown here is derived from an EMBL/GenBank/DDBJ whole genome shotgun (WGS) entry which is preliminary data.</text>
</comment>
<organism evidence="3 4">
    <name type="scientific">Chitinophaga oryziterrae</name>
    <dbReference type="NCBI Taxonomy" id="1031224"/>
    <lineage>
        <taxon>Bacteria</taxon>
        <taxon>Pseudomonadati</taxon>
        <taxon>Bacteroidota</taxon>
        <taxon>Chitinophagia</taxon>
        <taxon>Chitinophagales</taxon>
        <taxon>Chitinophagaceae</taxon>
        <taxon>Chitinophaga</taxon>
    </lineage>
</organism>
<dbReference type="SUPFAM" id="SSF56349">
    <property type="entry name" value="DNA breaking-rejoining enzymes"/>
    <property type="match status" value="1"/>
</dbReference>
<evidence type="ECO:0000313" key="3">
    <source>
        <dbReference type="EMBL" id="MVT40766.1"/>
    </source>
</evidence>
<dbReference type="RefSeq" id="WP_157299400.1">
    <property type="nucleotide sequence ID" value="NZ_BAAAZB010000010.1"/>
</dbReference>
<dbReference type="InterPro" id="IPR013762">
    <property type="entry name" value="Integrase-like_cat_sf"/>
</dbReference>
<reference evidence="3 4" key="1">
    <citation type="submission" date="2019-12" db="EMBL/GenBank/DDBJ databases">
        <title>The draft genomic sequence of strain Chitinophaga oryziterrae JCM 16595.</title>
        <authorList>
            <person name="Zhang X."/>
        </authorList>
    </citation>
    <scope>NUCLEOTIDE SEQUENCE [LARGE SCALE GENOMIC DNA]</scope>
    <source>
        <strain evidence="3 4">JCM 16595</strain>
    </source>
</reference>
<dbReference type="GO" id="GO:0015074">
    <property type="term" value="P:DNA integration"/>
    <property type="evidence" value="ECO:0007669"/>
    <property type="project" value="InterPro"/>
</dbReference>
<evidence type="ECO:0000313" key="4">
    <source>
        <dbReference type="Proteomes" id="UP000468388"/>
    </source>
</evidence>
<dbReference type="InterPro" id="IPR002104">
    <property type="entry name" value="Integrase_catalytic"/>
</dbReference>
<evidence type="ECO:0000256" key="1">
    <source>
        <dbReference type="ARBA" id="ARBA00023172"/>
    </source>
</evidence>
<name>A0A6N8J8Z1_9BACT</name>
<dbReference type="Pfam" id="PF00589">
    <property type="entry name" value="Phage_integrase"/>
    <property type="match status" value="1"/>
</dbReference>
<dbReference type="InterPro" id="IPR011010">
    <property type="entry name" value="DNA_brk_join_enz"/>
</dbReference>
<evidence type="ECO:0000259" key="2">
    <source>
        <dbReference type="Pfam" id="PF00589"/>
    </source>
</evidence>
<dbReference type="Proteomes" id="UP000468388">
    <property type="component" value="Unassembled WGS sequence"/>
</dbReference>
<dbReference type="GO" id="GO:0006310">
    <property type="term" value="P:DNA recombination"/>
    <property type="evidence" value="ECO:0007669"/>
    <property type="project" value="UniProtKB-KW"/>
</dbReference>
<gene>
    <name evidence="3" type="ORF">GO495_09265</name>
</gene>
<dbReference type="EMBL" id="WRXO01000002">
    <property type="protein sequence ID" value="MVT40766.1"/>
    <property type="molecule type" value="Genomic_DNA"/>
</dbReference>
<dbReference type="Gene3D" id="1.10.443.10">
    <property type="entry name" value="Intergrase catalytic core"/>
    <property type="match status" value="1"/>
</dbReference>